<gene>
    <name evidence="2" type="ORF">JBK99_16525</name>
</gene>
<comment type="caution">
    <text evidence="2">The sequence shown here is derived from an EMBL/GenBank/DDBJ whole genome shotgun (WGS) entry which is preliminary data.</text>
</comment>
<name>A0A4V1ZIH8_LEGPN</name>
<reference evidence="2" key="1">
    <citation type="journal article" date="2018" name="Genome Biol.">
        <title>SKESA: strategic k-mer extension for scrupulous assemblies.</title>
        <authorList>
            <person name="Souvorov A."/>
            <person name="Agarwala R."/>
            <person name="Lipman D.J."/>
        </authorList>
    </citation>
    <scope>NUCLEOTIDE SEQUENCE</scope>
    <source>
        <strain evidence="2">CL18-200174</strain>
    </source>
</reference>
<proteinExistence type="predicted"/>
<dbReference type="InterPro" id="IPR017438">
    <property type="entry name" value="ATP-NAD_kinase_N"/>
</dbReference>
<dbReference type="Proteomes" id="UP000863577">
    <property type="component" value="Unassembled WGS sequence"/>
</dbReference>
<dbReference type="Gene3D" id="3.40.50.10330">
    <property type="entry name" value="Probable inorganic polyphosphate/atp-NAD kinase, domain 1"/>
    <property type="match status" value="1"/>
</dbReference>
<dbReference type="InterPro" id="IPR016064">
    <property type="entry name" value="NAD/diacylglycerol_kinase_sf"/>
</dbReference>
<evidence type="ECO:0000313" key="3">
    <source>
        <dbReference type="Proteomes" id="UP000863577"/>
    </source>
</evidence>
<dbReference type="PROSITE" id="PS50146">
    <property type="entry name" value="DAGK"/>
    <property type="match status" value="1"/>
</dbReference>
<evidence type="ECO:0000313" key="2">
    <source>
        <dbReference type="EMBL" id="HAU2397918.1"/>
    </source>
</evidence>
<dbReference type="Pfam" id="PF00781">
    <property type="entry name" value="DAGK_cat"/>
    <property type="match status" value="1"/>
</dbReference>
<keyword evidence="2" id="KW-0808">Transferase</keyword>
<protein>
    <submittedName>
        <fullName evidence="2">Diacylglycerol kinase</fullName>
    </submittedName>
</protein>
<dbReference type="AlphaFoldDB" id="A0A4V1ZIH8"/>
<accession>A0A4V1ZIH8</accession>
<keyword evidence="2" id="KW-0418">Kinase</keyword>
<sequence length="291" mass="33594">MGSVMTDIGVIINNRAKNAHRMEDYLSELRAHDIDYQLYKADPQQLEKNIQHCCSKYPLLLIGGGDGTVRSAAQWCSNTSVILGVLPLGTMNHFSKELNLPSTTEELIAAIVEKTTTTIDVAEVNGHIFINNSSIGFYSRLAKNRDYYTNFYNKWLTYIPSFIRALSYHPTYALLIKNKELDISIRTSFFMVSNNCYTYEFPLKFTRESFQNEQLGIYYYKRSKLRLFKFLIDFLTDKEHFEIIQTRLPLEVDVLHKNKITISLDGDTLAIAPPLYYKILPKSLKLLTKKI</sequence>
<organism evidence="2 3">
    <name type="scientific">Legionella pneumophila</name>
    <dbReference type="NCBI Taxonomy" id="446"/>
    <lineage>
        <taxon>Bacteria</taxon>
        <taxon>Pseudomonadati</taxon>
        <taxon>Pseudomonadota</taxon>
        <taxon>Gammaproteobacteria</taxon>
        <taxon>Legionellales</taxon>
        <taxon>Legionellaceae</taxon>
        <taxon>Legionella</taxon>
    </lineage>
</organism>
<dbReference type="InterPro" id="IPR001206">
    <property type="entry name" value="Diacylglycerol_kinase_cat_dom"/>
</dbReference>
<reference evidence="2" key="2">
    <citation type="submission" date="2019-09" db="EMBL/GenBank/DDBJ databases">
        <authorList>
            <consortium name="NCBI Pathogen Detection Project"/>
        </authorList>
    </citation>
    <scope>NUCLEOTIDE SEQUENCE</scope>
    <source>
        <strain evidence="2">CL18-200174</strain>
    </source>
</reference>
<feature type="domain" description="DAGKc" evidence="1">
    <location>
        <begin position="3"/>
        <end position="128"/>
    </location>
</feature>
<dbReference type="Gene3D" id="2.60.200.40">
    <property type="match status" value="1"/>
</dbReference>
<dbReference type="EMBL" id="DACWOD010000021">
    <property type="protein sequence ID" value="HAU2397918.1"/>
    <property type="molecule type" value="Genomic_DNA"/>
</dbReference>
<evidence type="ECO:0000259" key="1">
    <source>
        <dbReference type="PROSITE" id="PS50146"/>
    </source>
</evidence>
<dbReference type="SUPFAM" id="SSF111331">
    <property type="entry name" value="NAD kinase/diacylglycerol kinase-like"/>
    <property type="match status" value="1"/>
</dbReference>
<dbReference type="GO" id="GO:0016301">
    <property type="term" value="F:kinase activity"/>
    <property type="evidence" value="ECO:0007669"/>
    <property type="project" value="UniProtKB-KW"/>
</dbReference>